<dbReference type="Proteomes" id="UP001056120">
    <property type="component" value="Linkage Group LG12"/>
</dbReference>
<proteinExistence type="predicted"/>
<comment type="caution">
    <text evidence="1">The sequence shown here is derived from an EMBL/GenBank/DDBJ whole genome shotgun (WGS) entry which is preliminary data.</text>
</comment>
<sequence>MEHHRISSIQPKLDPVPINVRVMRSWEPYWRKNEFCYLLVDAYGDAIQATAHHKDKDHFQSKIKLMSCYRIGNYICDIHGNPPTVTLHPAIIRLSTTTIINPIPDPEGFPTYHFNFCQYEQLASLINRQQVFIDFATRLDGITDTATKNDKPLARLRLTDIRKATVSCNRCYIYLPHPLAEDVVLLRNKKTDSRVKLQLLATSLIALGSTEVVQTAEKRCMKKETHGPV</sequence>
<reference evidence="1 2" key="2">
    <citation type="journal article" date="2022" name="Mol. Ecol. Resour.">
        <title>The genomes of chicory, endive, great burdock and yacon provide insights into Asteraceae paleo-polyploidization history and plant inulin production.</title>
        <authorList>
            <person name="Fan W."/>
            <person name="Wang S."/>
            <person name="Wang H."/>
            <person name="Wang A."/>
            <person name="Jiang F."/>
            <person name="Liu H."/>
            <person name="Zhao H."/>
            <person name="Xu D."/>
            <person name="Zhang Y."/>
        </authorList>
    </citation>
    <scope>NUCLEOTIDE SEQUENCE [LARGE SCALE GENOMIC DNA]</scope>
    <source>
        <strain evidence="2">cv. Yunnan</strain>
        <tissue evidence="1">Leaves</tissue>
    </source>
</reference>
<protein>
    <submittedName>
        <fullName evidence="1">Uncharacterized protein</fullName>
    </submittedName>
</protein>
<evidence type="ECO:0000313" key="2">
    <source>
        <dbReference type="Proteomes" id="UP001056120"/>
    </source>
</evidence>
<evidence type="ECO:0000313" key="1">
    <source>
        <dbReference type="EMBL" id="KAI3797084.1"/>
    </source>
</evidence>
<keyword evidence="2" id="KW-1185">Reference proteome</keyword>
<dbReference type="EMBL" id="CM042029">
    <property type="protein sequence ID" value="KAI3797084.1"/>
    <property type="molecule type" value="Genomic_DNA"/>
</dbReference>
<gene>
    <name evidence="1" type="ORF">L1987_39775</name>
</gene>
<accession>A0ACB9HMQ6</accession>
<reference evidence="2" key="1">
    <citation type="journal article" date="2022" name="Mol. Ecol. Resour.">
        <title>The genomes of chicory, endive, great burdock and yacon provide insights into Asteraceae palaeo-polyploidization history and plant inulin production.</title>
        <authorList>
            <person name="Fan W."/>
            <person name="Wang S."/>
            <person name="Wang H."/>
            <person name="Wang A."/>
            <person name="Jiang F."/>
            <person name="Liu H."/>
            <person name="Zhao H."/>
            <person name="Xu D."/>
            <person name="Zhang Y."/>
        </authorList>
    </citation>
    <scope>NUCLEOTIDE SEQUENCE [LARGE SCALE GENOMIC DNA]</scope>
    <source>
        <strain evidence="2">cv. Yunnan</strain>
    </source>
</reference>
<organism evidence="1 2">
    <name type="scientific">Smallanthus sonchifolius</name>
    <dbReference type="NCBI Taxonomy" id="185202"/>
    <lineage>
        <taxon>Eukaryota</taxon>
        <taxon>Viridiplantae</taxon>
        <taxon>Streptophyta</taxon>
        <taxon>Embryophyta</taxon>
        <taxon>Tracheophyta</taxon>
        <taxon>Spermatophyta</taxon>
        <taxon>Magnoliopsida</taxon>
        <taxon>eudicotyledons</taxon>
        <taxon>Gunneridae</taxon>
        <taxon>Pentapetalae</taxon>
        <taxon>asterids</taxon>
        <taxon>campanulids</taxon>
        <taxon>Asterales</taxon>
        <taxon>Asteraceae</taxon>
        <taxon>Asteroideae</taxon>
        <taxon>Heliantheae alliance</taxon>
        <taxon>Millerieae</taxon>
        <taxon>Smallanthus</taxon>
    </lineage>
</organism>
<name>A0ACB9HMQ6_9ASTR</name>